<dbReference type="OrthoDB" id="1705421at2759"/>
<comment type="caution">
    <text evidence="1">The sequence shown here is derived from an EMBL/GenBank/DDBJ whole genome shotgun (WGS) entry which is preliminary data.</text>
</comment>
<dbReference type="Proteomes" id="UP000224567">
    <property type="component" value="Unassembled WGS sequence"/>
</dbReference>
<name>A0A2G2WZI9_CAPBA</name>
<accession>A0A2G2WZI9</accession>
<dbReference type="EMBL" id="MLFT02000004">
    <property type="protein sequence ID" value="PHT50635.1"/>
    <property type="molecule type" value="Genomic_DNA"/>
</dbReference>
<organism evidence="1 2">
    <name type="scientific">Capsicum baccatum</name>
    <name type="common">Peruvian pepper</name>
    <dbReference type="NCBI Taxonomy" id="33114"/>
    <lineage>
        <taxon>Eukaryota</taxon>
        <taxon>Viridiplantae</taxon>
        <taxon>Streptophyta</taxon>
        <taxon>Embryophyta</taxon>
        <taxon>Tracheophyta</taxon>
        <taxon>Spermatophyta</taxon>
        <taxon>Magnoliopsida</taxon>
        <taxon>eudicotyledons</taxon>
        <taxon>Gunneridae</taxon>
        <taxon>Pentapetalae</taxon>
        <taxon>asterids</taxon>
        <taxon>lamiids</taxon>
        <taxon>Solanales</taxon>
        <taxon>Solanaceae</taxon>
        <taxon>Solanoideae</taxon>
        <taxon>Capsiceae</taxon>
        <taxon>Capsicum</taxon>
    </lineage>
</organism>
<keyword evidence="2" id="KW-1185">Reference proteome</keyword>
<protein>
    <submittedName>
        <fullName evidence="1">Uncharacterized protein</fullName>
    </submittedName>
</protein>
<reference evidence="2" key="2">
    <citation type="journal article" date="2017" name="J. Anim. Genet.">
        <title>Multiple reference genome sequences of hot pepper reveal the massive evolution of plant disease resistance genes by retroduplication.</title>
        <authorList>
            <person name="Kim S."/>
            <person name="Park J."/>
            <person name="Yeom S.-I."/>
            <person name="Kim Y.-M."/>
            <person name="Seo E."/>
            <person name="Kim K.-T."/>
            <person name="Kim M.-S."/>
            <person name="Lee J.M."/>
            <person name="Cheong K."/>
            <person name="Shin H.-S."/>
            <person name="Kim S.-B."/>
            <person name="Han K."/>
            <person name="Lee J."/>
            <person name="Park M."/>
            <person name="Lee H.-A."/>
            <person name="Lee H.-Y."/>
            <person name="Lee Y."/>
            <person name="Oh S."/>
            <person name="Lee J.H."/>
            <person name="Choi E."/>
            <person name="Choi E."/>
            <person name="Lee S.E."/>
            <person name="Jeon J."/>
            <person name="Kim H."/>
            <person name="Choi G."/>
            <person name="Song H."/>
            <person name="Lee J."/>
            <person name="Lee S.-C."/>
            <person name="Kwon J.-K."/>
            <person name="Lee H.-Y."/>
            <person name="Koo N."/>
            <person name="Hong Y."/>
            <person name="Kim R.W."/>
            <person name="Kang W.-H."/>
            <person name="Huh J.H."/>
            <person name="Kang B.-C."/>
            <person name="Yang T.-J."/>
            <person name="Lee Y.-H."/>
            <person name="Bennetzen J.L."/>
            <person name="Choi D."/>
        </authorList>
    </citation>
    <scope>NUCLEOTIDE SEQUENCE [LARGE SCALE GENOMIC DNA]</scope>
    <source>
        <strain evidence="2">cv. PBC81</strain>
    </source>
</reference>
<gene>
    <name evidence="1" type="ORF">CQW23_10382</name>
</gene>
<dbReference type="AlphaFoldDB" id="A0A2G2WZI9"/>
<evidence type="ECO:0000313" key="1">
    <source>
        <dbReference type="EMBL" id="PHT50635.1"/>
    </source>
</evidence>
<reference evidence="1 2" key="1">
    <citation type="journal article" date="2017" name="Genome Biol.">
        <title>New reference genome sequences of hot pepper reveal the massive evolution of plant disease-resistance genes by retroduplication.</title>
        <authorList>
            <person name="Kim S."/>
            <person name="Park J."/>
            <person name="Yeom S.I."/>
            <person name="Kim Y.M."/>
            <person name="Seo E."/>
            <person name="Kim K.T."/>
            <person name="Kim M.S."/>
            <person name="Lee J.M."/>
            <person name="Cheong K."/>
            <person name="Shin H.S."/>
            <person name="Kim S.B."/>
            <person name="Han K."/>
            <person name="Lee J."/>
            <person name="Park M."/>
            <person name="Lee H.A."/>
            <person name="Lee H.Y."/>
            <person name="Lee Y."/>
            <person name="Oh S."/>
            <person name="Lee J.H."/>
            <person name="Choi E."/>
            <person name="Choi E."/>
            <person name="Lee S.E."/>
            <person name="Jeon J."/>
            <person name="Kim H."/>
            <person name="Choi G."/>
            <person name="Song H."/>
            <person name="Lee J."/>
            <person name="Lee S.C."/>
            <person name="Kwon J.K."/>
            <person name="Lee H.Y."/>
            <person name="Koo N."/>
            <person name="Hong Y."/>
            <person name="Kim R.W."/>
            <person name="Kang W.H."/>
            <person name="Huh J.H."/>
            <person name="Kang B.C."/>
            <person name="Yang T.J."/>
            <person name="Lee Y.H."/>
            <person name="Bennetzen J.L."/>
            <person name="Choi D."/>
        </authorList>
    </citation>
    <scope>NUCLEOTIDE SEQUENCE [LARGE SCALE GENOMIC DNA]</scope>
    <source>
        <strain evidence="2">cv. PBC81</strain>
    </source>
</reference>
<evidence type="ECO:0000313" key="2">
    <source>
        <dbReference type="Proteomes" id="UP000224567"/>
    </source>
</evidence>
<proteinExistence type="predicted"/>
<sequence>MITGGGGDDIFHVIMPSRKEGELVLMGLSITLLCLYHSEMPGEGYRIDCLLPSFYSCLQQEKMVDRLYRMGMGESIRQIPSSMTKSWIGIGGSGRPPTGDITRVLLHIALKKIFDSQFPKRFPDIEFHRFVNKDYIFIRNNEKVLFDDKAGYALLEELGLKGKIEPIRPGDDPLPP</sequence>